<dbReference type="EMBL" id="UINC01014969">
    <property type="protein sequence ID" value="SVA63418.1"/>
    <property type="molecule type" value="Genomic_DNA"/>
</dbReference>
<dbReference type="SUPFAM" id="SSF110296">
    <property type="entry name" value="Oligoxyloglucan reducing end-specific cellobiohydrolase"/>
    <property type="match status" value="2"/>
</dbReference>
<dbReference type="AlphaFoldDB" id="A0A381XFD9"/>
<gene>
    <name evidence="3" type="ORF">METZ01_LOCUS116272</name>
</gene>
<sequence length="774" mass="86089">MTKIITIFCLFLVPFHSGQRGQELLNTTSETPTDVETRMRSWEQHVQMEGESPFADLAWRAVGPQMQGGRIESVAIPRGSQSTLYVGAGSGNLWKTVNNGTTWEPIFEKESTFSIGDVEVAPTNPNIVWVGTGEVLMARSSYAGTGVFKSTDAGSTWQHMGLADTHHIGRVLIHPLDPNIVYVAAIGHLYTFNSERGLFRTTDGGQTWEKVLYVNDRTGVVDLVMDPSNPDVLYATAWERSRKAWGHTAHGEGSGVYKSIDGGDSWEMLSNGLPSGPDVGRIAIDVAPSNPAVVYVLIDNHQVAPTLLGPGPDNRGAQRPQRIAGELYRSDDYGVSWRKVNEERLSAGYDFCIVKVAPDNENIVYLPGNRFLVSENGGRTYRQIEGTLVHLMPHGSRVLHLDMHDLWINPDNPRHLILGNDGGLHISYDRGESWLHINNLPIGEFYAVDVDMDTPYNIYGGTQDDAALFGPSNHLVEWDTQDPWQHVYLDRWGGGDSYFTYRDPTDPNVIYYEHQFGDLRRKDMEDGSAPRIRPTAEEGEPELRTNWMTPFFISRYDDRTLYYGANRLFKSLDRGESWSVISPDLTSQPATQGNVPFGTLTSVAESPLQKGLLYAGADDGYLHVTHNDGTDWTRIDAALPGKWISRVVASQHDLATVYVAFTGYRDDDFSSYLFRSTNFGETWESISANLPVEPVNVIREDPVNDQVLYVGTDLGVYASLDHGHAWISLCTGLPTTPVYDLVVHPRDNELVLGTHGRSVFVADITPIQRAASKR</sequence>
<dbReference type="InterPro" id="IPR031778">
    <property type="entry name" value="Sortilin_N"/>
</dbReference>
<dbReference type="CDD" id="cd15482">
    <property type="entry name" value="Sialidase_non-viral"/>
    <property type="match status" value="2"/>
</dbReference>
<organism evidence="3">
    <name type="scientific">marine metagenome</name>
    <dbReference type="NCBI Taxonomy" id="408172"/>
    <lineage>
        <taxon>unclassified sequences</taxon>
        <taxon>metagenomes</taxon>
        <taxon>ecological metagenomes</taxon>
    </lineage>
</organism>
<accession>A0A381XFD9</accession>
<dbReference type="Pfam" id="PF15902">
    <property type="entry name" value="Sortilin-Vps10"/>
    <property type="match status" value="1"/>
</dbReference>
<reference evidence="3" key="1">
    <citation type="submission" date="2018-05" db="EMBL/GenBank/DDBJ databases">
        <authorList>
            <person name="Lanie J.A."/>
            <person name="Ng W.-L."/>
            <person name="Kazmierczak K.M."/>
            <person name="Andrzejewski T.M."/>
            <person name="Davidsen T.M."/>
            <person name="Wayne K.J."/>
            <person name="Tettelin H."/>
            <person name="Glass J.I."/>
            <person name="Rusch D."/>
            <person name="Podicherti R."/>
            <person name="Tsui H.-C.T."/>
            <person name="Winkler M.E."/>
        </authorList>
    </citation>
    <scope>NUCLEOTIDE SEQUENCE</scope>
</reference>
<keyword evidence="1" id="KW-0677">Repeat</keyword>
<name>A0A381XFD9_9ZZZZ</name>
<evidence type="ECO:0000256" key="1">
    <source>
        <dbReference type="ARBA" id="ARBA00022737"/>
    </source>
</evidence>
<dbReference type="PANTHER" id="PTHR12106:SF27">
    <property type="entry name" value="SORTILIN-RELATED RECEPTOR"/>
    <property type="match status" value="1"/>
</dbReference>
<feature type="domain" description="Sortilin N-terminal" evidence="2">
    <location>
        <begin position="147"/>
        <end position="271"/>
    </location>
</feature>
<dbReference type="Gene3D" id="2.130.10.10">
    <property type="entry name" value="YVTN repeat-like/Quinoprotein amine dehydrogenase"/>
    <property type="match status" value="4"/>
</dbReference>
<dbReference type="PANTHER" id="PTHR12106">
    <property type="entry name" value="SORTILIN RELATED"/>
    <property type="match status" value="1"/>
</dbReference>
<proteinExistence type="predicted"/>
<protein>
    <recommendedName>
        <fullName evidence="2">Sortilin N-terminal domain-containing protein</fullName>
    </recommendedName>
</protein>
<evidence type="ECO:0000259" key="2">
    <source>
        <dbReference type="Pfam" id="PF15902"/>
    </source>
</evidence>
<dbReference type="InterPro" id="IPR015943">
    <property type="entry name" value="WD40/YVTN_repeat-like_dom_sf"/>
</dbReference>
<dbReference type="InterPro" id="IPR050310">
    <property type="entry name" value="VPS10-sortilin"/>
</dbReference>
<evidence type="ECO:0000313" key="3">
    <source>
        <dbReference type="EMBL" id="SVA63418.1"/>
    </source>
</evidence>